<gene>
    <name evidence="9" type="ORF">EJ913_03840</name>
</gene>
<dbReference type="InterPro" id="IPR003661">
    <property type="entry name" value="HisK_dim/P_dom"/>
</dbReference>
<dbReference type="GO" id="GO:0000155">
    <property type="term" value="F:phosphorelay sensor kinase activity"/>
    <property type="evidence" value="ECO:0007669"/>
    <property type="project" value="InterPro"/>
</dbReference>
<dbReference type="Pfam" id="PF02518">
    <property type="entry name" value="HATPase_c"/>
    <property type="match status" value="1"/>
</dbReference>
<dbReference type="Gene3D" id="1.10.287.130">
    <property type="match status" value="1"/>
</dbReference>
<dbReference type="Gene3D" id="3.30.565.10">
    <property type="entry name" value="Histidine kinase-like ATPase, C-terminal domain"/>
    <property type="match status" value="1"/>
</dbReference>
<dbReference type="OrthoDB" id="7267626at2"/>
<evidence type="ECO:0000256" key="6">
    <source>
        <dbReference type="PROSITE-ProRule" id="PRU00169"/>
    </source>
</evidence>
<dbReference type="AlphaFoldDB" id="A0A433JEC5"/>
<dbReference type="PANTHER" id="PTHR43047">
    <property type="entry name" value="TWO-COMPONENT HISTIDINE PROTEIN KINASE"/>
    <property type="match status" value="1"/>
</dbReference>
<accession>A0A433JEC5</accession>
<sequence>MEQSRSGDPTLVFDGEGRLQGWTADAAALPGASRLLVAGAELAALQPLFDGAQCVDAALAGGGFLRVVGKAVPPPVRSSDLSGRLFAAASHDLRQPLAAMSLLIGTLDGRMTADRAARDLLRSMAQAVESMRSMVDGHFDLVRLEAGLIEPETRPQAINGVLMRLALDVVPRFAERGSRFTVMPCSAIVHTDSGLLERLLHGLIANALRQTPRGRVVLGCRPRGDGVRVELWDSGRGLTPVQLQALRDELERPAGDGPGTLGLGLALARGLARRLGLRLEVCSVEGRGTLFAVTVPRAADGEGVGRAYTPAPQANQDVPDISRARVLLIEDDPMVLAALEALLGQWGCAVLAAESYDGAVERLGPAPQPPDLIISDLRLKGTANGIVAIRQIVQLLGQPVPGMILTGDTDPKRLREARLSGYTLLHKPIAPLALRVAVSRLLSRDSGSP</sequence>
<reference evidence="9 10" key="1">
    <citation type="submission" date="2018-12" db="EMBL/GenBank/DDBJ databases">
        <authorList>
            <person name="Yang Y."/>
        </authorList>
    </citation>
    <scope>NUCLEOTIDE SEQUENCE [LARGE SCALE GENOMIC DNA]</scope>
    <source>
        <strain evidence="9 10">GSF71</strain>
    </source>
</reference>
<dbReference type="InterPro" id="IPR036890">
    <property type="entry name" value="HATPase_C_sf"/>
</dbReference>
<name>A0A433JEC5_9PROT</name>
<dbReference type="PROSITE" id="PS50110">
    <property type="entry name" value="RESPONSE_REGULATORY"/>
    <property type="match status" value="1"/>
</dbReference>
<dbReference type="Pfam" id="PF00512">
    <property type="entry name" value="HisKA"/>
    <property type="match status" value="1"/>
</dbReference>
<dbReference type="SMART" id="SM00448">
    <property type="entry name" value="REC"/>
    <property type="match status" value="1"/>
</dbReference>
<dbReference type="PANTHER" id="PTHR43047:SF9">
    <property type="entry name" value="HISTIDINE KINASE"/>
    <property type="match status" value="1"/>
</dbReference>
<keyword evidence="10" id="KW-1185">Reference proteome</keyword>
<keyword evidence="3 6" id="KW-0597">Phosphoprotein</keyword>
<feature type="modified residue" description="4-aspartylphosphate" evidence="6">
    <location>
        <position position="376"/>
    </location>
</feature>
<evidence type="ECO:0000256" key="1">
    <source>
        <dbReference type="ARBA" id="ARBA00000085"/>
    </source>
</evidence>
<dbReference type="PROSITE" id="PS50109">
    <property type="entry name" value="HIS_KIN"/>
    <property type="match status" value="1"/>
</dbReference>
<evidence type="ECO:0000313" key="9">
    <source>
        <dbReference type="EMBL" id="RUQ75243.1"/>
    </source>
</evidence>
<dbReference type="InterPro" id="IPR036097">
    <property type="entry name" value="HisK_dim/P_sf"/>
</dbReference>
<evidence type="ECO:0000256" key="4">
    <source>
        <dbReference type="ARBA" id="ARBA00022679"/>
    </source>
</evidence>
<dbReference type="EC" id="2.7.13.3" evidence="2"/>
<dbReference type="EMBL" id="RZIJ01000002">
    <property type="protein sequence ID" value="RUQ75243.1"/>
    <property type="molecule type" value="Genomic_DNA"/>
</dbReference>
<keyword evidence="5 9" id="KW-0418">Kinase</keyword>
<dbReference type="SUPFAM" id="SSF47384">
    <property type="entry name" value="Homodimeric domain of signal transducing histidine kinase"/>
    <property type="match status" value="1"/>
</dbReference>
<feature type="domain" description="Response regulatory" evidence="8">
    <location>
        <begin position="325"/>
        <end position="442"/>
    </location>
</feature>
<dbReference type="Gene3D" id="3.40.50.2300">
    <property type="match status" value="1"/>
</dbReference>
<dbReference type="InterPro" id="IPR011006">
    <property type="entry name" value="CheY-like_superfamily"/>
</dbReference>
<dbReference type="InterPro" id="IPR005467">
    <property type="entry name" value="His_kinase_dom"/>
</dbReference>
<comment type="catalytic activity">
    <reaction evidence="1">
        <text>ATP + protein L-histidine = ADP + protein N-phospho-L-histidine.</text>
        <dbReference type="EC" id="2.7.13.3"/>
    </reaction>
</comment>
<dbReference type="Pfam" id="PF00072">
    <property type="entry name" value="Response_reg"/>
    <property type="match status" value="1"/>
</dbReference>
<dbReference type="CDD" id="cd00082">
    <property type="entry name" value="HisKA"/>
    <property type="match status" value="1"/>
</dbReference>
<dbReference type="InterPro" id="IPR003594">
    <property type="entry name" value="HATPase_dom"/>
</dbReference>
<feature type="domain" description="Histidine kinase" evidence="7">
    <location>
        <begin position="88"/>
        <end position="299"/>
    </location>
</feature>
<dbReference type="SMART" id="SM00387">
    <property type="entry name" value="HATPase_c"/>
    <property type="match status" value="1"/>
</dbReference>
<evidence type="ECO:0000256" key="5">
    <source>
        <dbReference type="ARBA" id="ARBA00022777"/>
    </source>
</evidence>
<dbReference type="GO" id="GO:0009927">
    <property type="term" value="F:histidine phosphotransfer kinase activity"/>
    <property type="evidence" value="ECO:0007669"/>
    <property type="project" value="TreeGrafter"/>
</dbReference>
<dbReference type="PRINTS" id="PR00344">
    <property type="entry name" value="BCTRLSENSOR"/>
</dbReference>
<keyword evidence="4" id="KW-0808">Transferase</keyword>
<dbReference type="Proteomes" id="UP000280346">
    <property type="component" value="Unassembled WGS sequence"/>
</dbReference>
<dbReference type="SMART" id="SM00388">
    <property type="entry name" value="HisKA"/>
    <property type="match status" value="1"/>
</dbReference>
<protein>
    <recommendedName>
        <fullName evidence="2">histidine kinase</fullName>
        <ecNumber evidence="2">2.7.13.3</ecNumber>
    </recommendedName>
</protein>
<dbReference type="InterPro" id="IPR001789">
    <property type="entry name" value="Sig_transdc_resp-reg_receiver"/>
</dbReference>
<dbReference type="SUPFAM" id="SSF55874">
    <property type="entry name" value="ATPase domain of HSP90 chaperone/DNA topoisomerase II/histidine kinase"/>
    <property type="match status" value="1"/>
</dbReference>
<organism evidence="9 10">
    <name type="scientific">Azospirillum doebereinerae</name>
    <dbReference type="NCBI Taxonomy" id="92933"/>
    <lineage>
        <taxon>Bacteria</taxon>
        <taxon>Pseudomonadati</taxon>
        <taxon>Pseudomonadota</taxon>
        <taxon>Alphaproteobacteria</taxon>
        <taxon>Rhodospirillales</taxon>
        <taxon>Azospirillaceae</taxon>
        <taxon>Azospirillum</taxon>
    </lineage>
</organism>
<dbReference type="SUPFAM" id="SSF52172">
    <property type="entry name" value="CheY-like"/>
    <property type="match status" value="1"/>
</dbReference>
<evidence type="ECO:0000259" key="8">
    <source>
        <dbReference type="PROSITE" id="PS50110"/>
    </source>
</evidence>
<proteinExistence type="predicted"/>
<comment type="caution">
    <text evidence="9">The sequence shown here is derived from an EMBL/GenBank/DDBJ whole genome shotgun (WGS) entry which is preliminary data.</text>
</comment>
<evidence type="ECO:0000259" key="7">
    <source>
        <dbReference type="PROSITE" id="PS50109"/>
    </source>
</evidence>
<dbReference type="GO" id="GO:0005886">
    <property type="term" value="C:plasma membrane"/>
    <property type="evidence" value="ECO:0007669"/>
    <property type="project" value="TreeGrafter"/>
</dbReference>
<evidence type="ECO:0000313" key="10">
    <source>
        <dbReference type="Proteomes" id="UP000280346"/>
    </source>
</evidence>
<dbReference type="InterPro" id="IPR004358">
    <property type="entry name" value="Sig_transdc_His_kin-like_C"/>
</dbReference>
<evidence type="ECO:0000256" key="3">
    <source>
        <dbReference type="ARBA" id="ARBA00022553"/>
    </source>
</evidence>
<evidence type="ECO:0000256" key="2">
    <source>
        <dbReference type="ARBA" id="ARBA00012438"/>
    </source>
</evidence>